<dbReference type="Gene3D" id="2.40.30.170">
    <property type="match status" value="1"/>
</dbReference>
<dbReference type="AlphaFoldDB" id="A0AAU8LT38"/>
<accession>A0AAU8LT38</accession>
<protein>
    <submittedName>
        <fullName evidence="2">Efflux RND transporter periplasmic adaptor subunit</fullName>
    </submittedName>
</protein>
<gene>
    <name evidence="2" type="ORF">Q3M24_17335</name>
</gene>
<dbReference type="PANTHER" id="PTHR30469:SF15">
    <property type="entry name" value="HLYD FAMILY OF SECRETION PROTEINS"/>
    <property type="match status" value="1"/>
</dbReference>
<dbReference type="NCBIfam" id="TIGR01730">
    <property type="entry name" value="RND_mfp"/>
    <property type="match status" value="1"/>
</dbReference>
<dbReference type="SUPFAM" id="SSF111369">
    <property type="entry name" value="HlyD-like secretion proteins"/>
    <property type="match status" value="1"/>
</dbReference>
<reference evidence="2" key="1">
    <citation type="journal article" date="2024" name="Syst. Appl. Microbiol.">
        <title>First single-strain enrichments of Electrothrix cable bacteria, description of E. aestuarii sp. nov. and E. rattekaaiensis sp. nov., and proposal of a cable bacteria taxonomy following the rules of the SeqCode.</title>
        <authorList>
            <person name="Plum-Jensen L.E."/>
            <person name="Schramm A."/>
            <person name="Marshall I.P.G."/>
        </authorList>
    </citation>
    <scope>NUCLEOTIDE SEQUENCE</scope>
    <source>
        <strain evidence="2">Rat1</strain>
    </source>
</reference>
<dbReference type="PANTHER" id="PTHR30469">
    <property type="entry name" value="MULTIDRUG RESISTANCE PROTEIN MDTA"/>
    <property type="match status" value="1"/>
</dbReference>
<dbReference type="Gene3D" id="2.40.420.20">
    <property type="match status" value="1"/>
</dbReference>
<name>A0AAU8LT38_9BACT</name>
<reference evidence="2" key="2">
    <citation type="submission" date="2024-06" db="EMBL/GenBank/DDBJ databases">
        <authorList>
            <person name="Plum-Jensen L.E."/>
            <person name="Schramm A."/>
            <person name="Marshall I.P.G."/>
        </authorList>
    </citation>
    <scope>NUCLEOTIDE SEQUENCE</scope>
    <source>
        <strain evidence="2">Rat1</strain>
    </source>
</reference>
<dbReference type="Gene3D" id="1.10.287.470">
    <property type="entry name" value="Helix hairpin bin"/>
    <property type="match status" value="1"/>
</dbReference>
<dbReference type="Gene3D" id="2.40.50.100">
    <property type="match status" value="1"/>
</dbReference>
<proteinExistence type="inferred from homology"/>
<comment type="similarity">
    <text evidence="1">Belongs to the membrane fusion protein (MFP) (TC 8.A.1) family.</text>
</comment>
<dbReference type="GO" id="GO:1990281">
    <property type="term" value="C:efflux pump complex"/>
    <property type="evidence" value="ECO:0007669"/>
    <property type="project" value="TreeGrafter"/>
</dbReference>
<evidence type="ECO:0000256" key="1">
    <source>
        <dbReference type="ARBA" id="ARBA00009477"/>
    </source>
</evidence>
<organism evidence="2">
    <name type="scientific">Candidatus Electrothrix aestuarii</name>
    <dbReference type="NCBI Taxonomy" id="3062594"/>
    <lineage>
        <taxon>Bacteria</taxon>
        <taxon>Pseudomonadati</taxon>
        <taxon>Thermodesulfobacteriota</taxon>
        <taxon>Desulfobulbia</taxon>
        <taxon>Desulfobulbales</taxon>
        <taxon>Desulfobulbaceae</taxon>
        <taxon>Candidatus Electrothrix</taxon>
    </lineage>
</organism>
<sequence length="404" mass="45408">MKIFFKALCALLILAGGVGVAWHFYSNKPRARKTRPQRAIPLVQTIAVQPSTESVLFETSGTVIPARKLVVSTEVEGRILEQNEKLVPGGIIYKDELLVRLDARDYRFQVREREAELSTAEYELAVERGKQAVARQEWKILAKQMNQAEANRDLALRKPHLRHVQAQIAAAKTRLEAAKLDEARTSIYAPFTGIFLEEDVEQGQFIGRQSALATLVSTEAFWVQVAVPLFLLERMHFPEQEGVPGSRVEIILERGQGSSSVIRQGTVFKLLADLDPKGRMARILVSLPDPLCLDQETTETTCSPQEAILLGSFVRVRMEAGQLEQIFVLPEKALREDNRLWVVNGDGVLSFRDAQVRWRRVGEVLVEAEIAPDERIVISRLQSPIPGMKVREEAGEDEEKKPTE</sequence>
<dbReference type="EMBL" id="CP159373">
    <property type="protein sequence ID" value="XCN72056.1"/>
    <property type="molecule type" value="Genomic_DNA"/>
</dbReference>
<dbReference type="KEGG" id="eaj:Q3M24_17335"/>
<evidence type="ECO:0000313" key="2">
    <source>
        <dbReference type="EMBL" id="XCN72056.1"/>
    </source>
</evidence>
<dbReference type="InterPro" id="IPR006143">
    <property type="entry name" value="RND_pump_MFP"/>
</dbReference>
<dbReference type="GO" id="GO:0015562">
    <property type="term" value="F:efflux transmembrane transporter activity"/>
    <property type="evidence" value="ECO:0007669"/>
    <property type="project" value="TreeGrafter"/>
</dbReference>